<evidence type="ECO:0000256" key="1">
    <source>
        <dbReference type="ARBA" id="ARBA00023002"/>
    </source>
</evidence>
<dbReference type="RefSeq" id="WP_148751671.1">
    <property type="nucleotide sequence ID" value="NZ_VSSR01000023.1"/>
</dbReference>
<dbReference type="PRINTS" id="PR00368">
    <property type="entry name" value="FADPNR"/>
</dbReference>
<dbReference type="PANTHER" id="PTHR43539">
    <property type="entry name" value="FLAVIN-BINDING MONOOXYGENASE-LIKE PROTEIN (AFU_ORTHOLOGUE AFUA_4G09220)"/>
    <property type="match status" value="1"/>
</dbReference>
<evidence type="ECO:0000313" key="3">
    <source>
        <dbReference type="Proteomes" id="UP000324853"/>
    </source>
</evidence>
<name>A0A5S4WQ80_9BRAD</name>
<dbReference type="EMBL" id="VSSR01000023">
    <property type="protein sequence ID" value="TYL84204.1"/>
    <property type="molecule type" value="Genomic_DNA"/>
</dbReference>
<organism evidence="2 3">
    <name type="scientific">Bradyrhizobium cytisi</name>
    <dbReference type="NCBI Taxonomy" id="515489"/>
    <lineage>
        <taxon>Bacteria</taxon>
        <taxon>Pseudomonadati</taxon>
        <taxon>Pseudomonadota</taxon>
        <taxon>Alphaproteobacteria</taxon>
        <taxon>Hyphomicrobiales</taxon>
        <taxon>Nitrobacteraceae</taxon>
        <taxon>Bradyrhizobium</taxon>
    </lineage>
</organism>
<dbReference type="PANTHER" id="PTHR43539:SF68">
    <property type="entry name" value="FLAVIN-BINDING MONOOXYGENASE-LIKE PROTEIN (AFU_ORTHOLOGUE AFUA_4G09220)"/>
    <property type="match status" value="1"/>
</dbReference>
<keyword evidence="1" id="KW-0560">Oxidoreductase</keyword>
<reference evidence="2 3" key="1">
    <citation type="submission" date="2019-08" db="EMBL/GenBank/DDBJ databases">
        <title>Bradyrhizobium hipponensis sp. nov., a rhizobium isolated from a Lupinus angustifolius root nodule in Tunisia.</title>
        <authorList>
            <person name="Off K."/>
            <person name="Rejili M."/>
            <person name="Mars M."/>
            <person name="Brachmann A."/>
            <person name="Marin M."/>
        </authorList>
    </citation>
    <scope>NUCLEOTIDE SEQUENCE [LARGE SCALE GENOMIC DNA]</scope>
    <source>
        <strain evidence="2 3">CTAW11</strain>
    </source>
</reference>
<sequence>MLDKTKDISVSAQAWLDEFERTLARSDRAALDRMFVAECFWRDVLALSWNLQTIAGRDNVARALTGLAPNAAPSNLRIATNRAAPRWVTRAGTNNIEAIFNFETAQGRGSGILRLVPDAADGDRLTAWTLLTALDELKGFEEQLGTSRPRGQAYSRNFRGPNWLDLRKASRDYSDRDPAVLVVGGGQAGLAIAARLKQLQIDTLIVDRETRVGDNWRKRYHALTLHNQVQVNHLPYMPFPPSWPTYIPKDKLANWFEAYVDAMELNFWTGTEFEGGAYDEAKGRWTVTLRRTDGSKRTMHPRHVIMATGVSGIANVPDIPTLDRFKGTLLHSSRYEDGENWHGKRAIVIGTGNSGHDIAQDLHSSGAKVTLVQRSPTLVTNIEPSAQLAYAIYNEGTLEDNDLIATSMPTPLAKKTHVMLTEQSKELDKELLDGLRRVGFKLDFGEAGTGWQFKYLTRGGGYYFNVGCSNLIVEGAIELKQFEDIDGFTADGAQLNDGTTIAADLIVLSTGYKPQEYLVRKLFGDGVADRIGPVWGFGDGFELRNMYARTGQPGLWFIAGSLAQCRINSKFLALQIKAIEEGILGRAAAANEHDRGN</sequence>
<dbReference type="InterPro" id="IPR036188">
    <property type="entry name" value="FAD/NAD-bd_sf"/>
</dbReference>
<gene>
    <name evidence="2" type="ORF">FXB38_15215</name>
</gene>
<dbReference type="GO" id="GO:0004497">
    <property type="term" value="F:monooxygenase activity"/>
    <property type="evidence" value="ECO:0007669"/>
    <property type="project" value="TreeGrafter"/>
</dbReference>
<dbReference type="AlphaFoldDB" id="A0A5S4WQ80"/>
<protein>
    <submittedName>
        <fullName evidence="2">NAD(P)/FAD-dependent oxidoreductase</fullName>
    </submittedName>
</protein>
<dbReference type="Proteomes" id="UP000324853">
    <property type="component" value="Unassembled WGS sequence"/>
</dbReference>
<proteinExistence type="predicted"/>
<dbReference type="OrthoDB" id="9808049at2"/>
<dbReference type="PRINTS" id="PR00411">
    <property type="entry name" value="PNDRDTASEI"/>
</dbReference>
<dbReference type="Gene3D" id="3.50.50.60">
    <property type="entry name" value="FAD/NAD(P)-binding domain"/>
    <property type="match status" value="1"/>
</dbReference>
<dbReference type="Pfam" id="PF13738">
    <property type="entry name" value="Pyr_redox_3"/>
    <property type="match status" value="1"/>
</dbReference>
<dbReference type="SUPFAM" id="SSF51905">
    <property type="entry name" value="FAD/NAD(P)-binding domain"/>
    <property type="match status" value="2"/>
</dbReference>
<keyword evidence="3" id="KW-1185">Reference proteome</keyword>
<comment type="caution">
    <text evidence="2">The sequence shown here is derived from an EMBL/GenBank/DDBJ whole genome shotgun (WGS) entry which is preliminary data.</text>
</comment>
<evidence type="ECO:0000313" key="2">
    <source>
        <dbReference type="EMBL" id="TYL84204.1"/>
    </source>
</evidence>
<dbReference type="GO" id="GO:0050660">
    <property type="term" value="F:flavin adenine dinucleotide binding"/>
    <property type="evidence" value="ECO:0007669"/>
    <property type="project" value="TreeGrafter"/>
</dbReference>
<dbReference type="InterPro" id="IPR050982">
    <property type="entry name" value="Auxin_biosynth/cation_transpt"/>
</dbReference>
<accession>A0A5S4WQ80</accession>